<accession>A0A7V3YH54</accession>
<keyword evidence="4 7" id="KW-0472">Membrane</keyword>
<organism evidence="8">
    <name type="scientific">Candidatus Caldatribacterium californiense</name>
    <dbReference type="NCBI Taxonomy" id="1454726"/>
    <lineage>
        <taxon>Bacteria</taxon>
        <taxon>Pseudomonadati</taxon>
        <taxon>Atribacterota</taxon>
        <taxon>Atribacteria</taxon>
        <taxon>Atribacterales</taxon>
        <taxon>Candidatus Caldatribacteriaceae</taxon>
        <taxon>Candidatus Caldatribacterium</taxon>
    </lineage>
</organism>
<keyword evidence="3 7" id="KW-1133">Transmembrane helix</keyword>
<dbReference type="AlphaFoldDB" id="A0A7V3YH54"/>
<dbReference type="HAMAP" id="MF_02065">
    <property type="entry name" value="MltG"/>
    <property type="match status" value="1"/>
</dbReference>
<dbReference type="GO" id="GO:0008932">
    <property type="term" value="F:lytic endotransglycosylase activity"/>
    <property type="evidence" value="ECO:0007669"/>
    <property type="project" value="UniProtKB-UniRule"/>
</dbReference>
<keyword evidence="5 7" id="KW-0456">Lyase</keyword>
<dbReference type="Pfam" id="PF02618">
    <property type="entry name" value="YceG"/>
    <property type="match status" value="1"/>
</dbReference>
<reference evidence="8" key="1">
    <citation type="journal article" date="2020" name="mSystems">
        <title>Genome- and Community-Level Interaction Insights into Carbon Utilization and Element Cycling Functions of Hydrothermarchaeota in Hydrothermal Sediment.</title>
        <authorList>
            <person name="Zhou Z."/>
            <person name="Liu Y."/>
            <person name="Xu W."/>
            <person name="Pan J."/>
            <person name="Luo Z.H."/>
            <person name="Li M."/>
        </authorList>
    </citation>
    <scope>NUCLEOTIDE SEQUENCE [LARGE SCALE GENOMIC DNA]</scope>
    <source>
        <strain evidence="8">SpSt-747</strain>
    </source>
</reference>
<evidence type="ECO:0000256" key="5">
    <source>
        <dbReference type="ARBA" id="ARBA00023239"/>
    </source>
</evidence>
<dbReference type="PANTHER" id="PTHR30518">
    <property type="entry name" value="ENDOLYTIC MUREIN TRANSGLYCOSYLASE"/>
    <property type="match status" value="1"/>
</dbReference>
<evidence type="ECO:0000256" key="6">
    <source>
        <dbReference type="ARBA" id="ARBA00023316"/>
    </source>
</evidence>
<dbReference type="EMBL" id="DTFV01000100">
    <property type="protein sequence ID" value="HGI31008.1"/>
    <property type="molecule type" value="Genomic_DNA"/>
</dbReference>
<keyword evidence="6 7" id="KW-0961">Cell wall biogenesis/degradation</keyword>
<feature type="site" description="Important for catalytic activity" evidence="7">
    <location>
        <position position="205"/>
    </location>
</feature>
<protein>
    <recommendedName>
        <fullName evidence="7">Endolytic murein transglycosylase</fullName>
        <ecNumber evidence="7">4.2.2.29</ecNumber>
    </recommendedName>
    <alternativeName>
        <fullName evidence="7">Peptidoglycan lytic transglycosylase</fullName>
    </alternativeName>
    <alternativeName>
        <fullName evidence="7">Peptidoglycan polymerization terminase</fullName>
    </alternativeName>
</protein>
<dbReference type="NCBIfam" id="TIGR00247">
    <property type="entry name" value="endolytic transglycosylase MltG"/>
    <property type="match status" value="1"/>
</dbReference>
<dbReference type="PANTHER" id="PTHR30518:SF2">
    <property type="entry name" value="ENDOLYTIC MUREIN TRANSGLYCOSYLASE"/>
    <property type="match status" value="1"/>
</dbReference>
<dbReference type="InterPro" id="IPR003770">
    <property type="entry name" value="MLTG-like"/>
</dbReference>
<comment type="similarity">
    <text evidence="7">Belongs to the transglycosylase MltG family.</text>
</comment>
<evidence type="ECO:0000256" key="3">
    <source>
        <dbReference type="ARBA" id="ARBA00022989"/>
    </source>
</evidence>
<evidence type="ECO:0000256" key="4">
    <source>
        <dbReference type="ARBA" id="ARBA00023136"/>
    </source>
</evidence>
<evidence type="ECO:0000256" key="2">
    <source>
        <dbReference type="ARBA" id="ARBA00022692"/>
    </source>
</evidence>
<keyword evidence="2 7" id="KW-0812">Transmembrane</keyword>
<name>A0A7V3YH54_9BACT</name>
<proteinExistence type="inferred from homology"/>
<gene>
    <name evidence="7 8" type="primary">mltG</name>
    <name evidence="8" type="ORF">ENV30_06855</name>
</gene>
<dbReference type="GO" id="GO:0071555">
    <property type="term" value="P:cell wall organization"/>
    <property type="evidence" value="ECO:0007669"/>
    <property type="project" value="UniProtKB-KW"/>
</dbReference>
<dbReference type="CDD" id="cd08010">
    <property type="entry name" value="MltG_like"/>
    <property type="match status" value="1"/>
</dbReference>
<dbReference type="GO" id="GO:0005886">
    <property type="term" value="C:plasma membrane"/>
    <property type="evidence" value="ECO:0007669"/>
    <property type="project" value="UniProtKB-UniRule"/>
</dbReference>
<evidence type="ECO:0000256" key="1">
    <source>
        <dbReference type="ARBA" id="ARBA00022475"/>
    </source>
</evidence>
<sequence>MKSWVVMLMALVLLGWVFVDFAFFFDHSLGAPKDVVIPKGMSLSGVAHLLEKEGITSSFRFLVFALLSRKTTPIAGQYRLWPGMPVASIVRLLSQGPPRVRVTFPEGFTAEQMAEVLEHFGVCRKEEYLAFVAHPEHFARPWLFGAKSLEGFLFPDTYFLQVPTPPSEVIALQLDRFEELVLPLFSGKEALLHESIVLASIVEKEARLREEKPLVASVFLNRLQKNMRLQSCATVVYALKKEKGVSVTSLRERDLVFPSPFNTYLHEGLPPHAICNPGLDAIRAVLEPAQTDYLYFVLQEDGKHAFARTYEEHLKNKRGAP</sequence>
<keyword evidence="1 7" id="KW-1003">Cell membrane</keyword>
<comment type="function">
    <text evidence="7">Functions as a peptidoglycan terminase that cleaves nascent peptidoglycan strands endolytically to terminate their elongation.</text>
</comment>
<dbReference type="EC" id="4.2.2.29" evidence="7"/>
<comment type="caution">
    <text evidence="8">The sequence shown here is derived from an EMBL/GenBank/DDBJ whole genome shotgun (WGS) entry which is preliminary data.</text>
</comment>
<dbReference type="Gene3D" id="3.30.160.60">
    <property type="entry name" value="Classic Zinc Finger"/>
    <property type="match status" value="1"/>
</dbReference>
<evidence type="ECO:0000313" key="8">
    <source>
        <dbReference type="EMBL" id="HGI31008.1"/>
    </source>
</evidence>
<dbReference type="GO" id="GO:0009252">
    <property type="term" value="P:peptidoglycan biosynthetic process"/>
    <property type="evidence" value="ECO:0007669"/>
    <property type="project" value="UniProtKB-UniRule"/>
</dbReference>
<dbReference type="Gene3D" id="3.30.1490.480">
    <property type="entry name" value="Endolytic murein transglycosylase"/>
    <property type="match status" value="1"/>
</dbReference>
<evidence type="ECO:0000256" key="7">
    <source>
        <dbReference type="HAMAP-Rule" id="MF_02065"/>
    </source>
</evidence>
<comment type="catalytic activity">
    <reaction evidence="7">
        <text>a peptidoglycan chain = a peptidoglycan chain with N-acetyl-1,6-anhydromuramyl-[peptide] at the reducing end + a peptidoglycan chain with N-acetylglucosamine at the non-reducing end.</text>
        <dbReference type="EC" id="4.2.2.29"/>
    </reaction>
</comment>